<dbReference type="InterPro" id="IPR001357">
    <property type="entry name" value="BRCT_dom"/>
</dbReference>
<sequence length="787" mass="87993">MAASSFSNHKYSKKLFKDENGKPLLFVMRPCKERQRIAAMIENGGGEIKSKEVEGCTCIRLAEKDSCTSGGDYISTKYISDCCEADTLLDQKKYRLNSFFDADLEHAPVIMSVPSSKLKGRKKYTEDEDLSIITYIIKKRQYNNVSGTILWKDMVMLKVTDHTYQSMRDRYLKYILPNIDKYKIVNSWKSLLTGNTRKALSPTLSVSTDSLDEGKLASKVKSPVPNSDPKKTITAQNKSPLKKPDTATCESFVENVKSPETSRLPVVSSTPKNGNVVQDELNVNTELLSDDSDFLEPQDAIKLRPLVLSSSQSESDDNNSEKNDSADSEDELDRNLYKLTENSSQGNSPQKRQNQEIDDGEPVKKSPRKTINSSPENVTYQSSEESSEEKKKSVPSKRLEFITTRKVSALKKAKSGSDENTSDSVSPKKRPNTRSNMSPTKSPVSNKLETSPTKKMTRAGNKPLTSIDVTTSNLSPPRKKKPDNKAVTSADSPVNKTAKSLSLTNKSVTTGDSSPTKKTLPTNSSPSKKKTSPTKFSVDQHPTPMRNNNNSISPVKQQTVSQNISPVKQTMSKNVSPVKQTMSRIISPVKQTMSRIISPVKQTMSKNISPVKQTMSKYMSPVKQTVGNDKNTSIVAKKAVRTRSTSILSPIKTSSENEKSKRKQRAGSRNDLKSFIMDELSCDSPTDGYDDSDEYDQVIEDVVNEFKMKYNLPREETLQILWTNSGRVQDAIHWIEYGGDTNWLPGWGRHDDDLLNSSKEEDIKKLTRKFGVDEVHKRCLFLEDLNK</sequence>
<keyword evidence="4 10" id="KW-0779">Telomere</keyword>
<evidence type="ECO:0000256" key="7">
    <source>
        <dbReference type="ARBA" id="ARBA00023163"/>
    </source>
</evidence>
<dbReference type="SUPFAM" id="SSF46689">
    <property type="entry name" value="Homeodomain-like"/>
    <property type="match status" value="1"/>
</dbReference>
<keyword evidence="5 10" id="KW-0805">Transcription regulation</keyword>
<feature type="compositionally biased region" description="Low complexity" evidence="11">
    <location>
        <begin position="513"/>
        <end position="526"/>
    </location>
</feature>
<evidence type="ECO:0000256" key="11">
    <source>
        <dbReference type="SAM" id="MobiDB-lite"/>
    </source>
</evidence>
<dbReference type="Gene3D" id="1.10.10.60">
    <property type="entry name" value="Homeodomain-like"/>
    <property type="match status" value="1"/>
</dbReference>
<feature type="domain" description="BRCT" evidence="13">
    <location>
        <begin position="15"/>
        <end position="95"/>
    </location>
</feature>
<dbReference type="InterPro" id="IPR038104">
    <property type="entry name" value="Rap1_C_sf"/>
</dbReference>
<feature type="compositionally biased region" description="Polar residues" evidence="11">
    <location>
        <begin position="369"/>
        <end position="381"/>
    </location>
</feature>
<feature type="compositionally biased region" description="Polar residues" evidence="11">
    <location>
        <begin position="433"/>
        <end position="454"/>
    </location>
</feature>
<comment type="similarity">
    <text evidence="1 10">Belongs to the RAP1 family.</text>
</comment>
<accession>A0AAN8JC22</accession>
<dbReference type="GO" id="GO:0010833">
    <property type="term" value="P:telomere maintenance via telomere lengthening"/>
    <property type="evidence" value="ECO:0007669"/>
    <property type="project" value="UniProtKB-UniRule"/>
</dbReference>
<feature type="compositionally biased region" description="Basic and acidic residues" evidence="11">
    <location>
        <begin position="388"/>
        <end position="400"/>
    </location>
</feature>
<evidence type="ECO:0000256" key="3">
    <source>
        <dbReference type="ARBA" id="ARBA00022454"/>
    </source>
</evidence>
<dbReference type="InterPro" id="IPR015010">
    <property type="entry name" value="TERF2IP_Myb"/>
</dbReference>
<feature type="compositionally biased region" description="Polar residues" evidence="11">
    <location>
        <begin position="645"/>
        <end position="654"/>
    </location>
</feature>
<comment type="subunit">
    <text evidence="10">Homodimer.</text>
</comment>
<evidence type="ECO:0000256" key="5">
    <source>
        <dbReference type="ARBA" id="ARBA00023015"/>
    </source>
</evidence>
<feature type="compositionally biased region" description="Polar residues" evidence="11">
    <location>
        <begin position="340"/>
        <end position="352"/>
    </location>
</feature>
<evidence type="ECO:0000259" key="12">
    <source>
        <dbReference type="Pfam" id="PF08914"/>
    </source>
</evidence>
<evidence type="ECO:0000313" key="14">
    <source>
        <dbReference type="EMBL" id="KAK6173196.1"/>
    </source>
</evidence>
<dbReference type="GO" id="GO:0005654">
    <property type="term" value="C:nucleoplasm"/>
    <property type="evidence" value="ECO:0007669"/>
    <property type="project" value="UniProtKB-ARBA"/>
</dbReference>
<feature type="compositionally biased region" description="Polar residues" evidence="11">
    <location>
        <begin position="267"/>
        <end position="276"/>
    </location>
</feature>
<feature type="compositionally biased region" description="Polar residues" evidence="11">
    <location>
        <begin position="486"/>
        <end position="512"/>
    </location>
</feature>
<feature type="region of interest" description="Disordered" evidence="11">
    <location>
        <begin position="645"/>
        <end position="670"/>
    </location>
</feature>
<organism evidence="14 15">
    <name type="scientific">Patella caerulea</name>
    <name type="common">Rayed Mediterranean limpet</name>
    <dbReference type="NCBI Taxonomy" id="87958"/>
    <lineage>
        <taxon>Eukaryota</taxon>
        <taxon>Metazoa</taxon>
        <taxon>Spiralia</taxon>
        <taxon>Lophotrochozoa</taxon>
        <taxon>Mollusca</taxon>
        <taxon>Gastropoda</taxon>
        <taxon>Patellogastropoda</taxon>
        <taxon>Patelloidea</taxon>
        <taxon>Patellidae</taxon>
        <taxon>Patella</taxon>
    </lineage>
</organism>
<keyword evidence="3 10" id="KW-0158">Chromosome</keyword>
<evidence type="ECO:0000259" key="13">
    <source>
        <dbReference type="Pfam" id="PF16589"/>
    </source>
</evidence>
<feature type="domain" description="TERF2-interacting telomeric protein 1 Myb" evidence="12">
    <location>
        <begin position="124"/>
        <end position="179"/>
    </location>
</feature>
<dbReference type="Pfam" id="PF16589">
    <property type="entry name" value="BRCT_2"/>
    <property type="match status" value="1"/>
</dbReference>
<feature type="region of interest" description="Disordered" evidence="11">
    <location>
        <begin position="215"/>
        <end position="276"/>
    </location>
</feature>
<dbReference type="Pfam" id="PF08914">
    <property type="entry name" value="Myb_Rap1"/>
    <property type="match status" value="1"/>
</dbReference>
<dbReference type="GO" id="GO:0031848">
    <property type="term" value="P:protection from non-homologous end joining at telomere"/>
    <property type="evidence" value="ECO:0007669"/>
    <property type="project" value="TreeGrafter"/>
</dbReference>
<dbReference type="PANTHER" id="PTHR16466">
    <property type="entry name" value="TELOMERE REPEAT-BINDING FACTOR 2-INTERACTING PROTEIN 1"/>
    <property type="match status" value="1"/>
</dbReference>
<proteinExistence type="inferred from homology"/>
<gene>
    <name evidence="14" type="ORF">SNE40_016694</name>
</gene>
<dbReference type="GO" id="GO:0070187">
    <property type="term" value="C:shelterin complex"/>
    <property type="evidence" value="ECO:0007669"/>
    <property type="project" value="TreeGrafter"/>
</dbReference>
<dbReference type="GO" id="GO:0006355">
    <property type="term" value="P:regulation of DNA-templated transcription"/>
    <property type="evidence" value="ECO:0007669"/>
    <property type="project" value="UniProtKB-UniRule"/>
</dbReference>
<dbReference type="InterPro" id="IPR039595">
    <property type="entry name" value="TE2IP/Rap1"/>
</dbReference>
<feature type="compositionally biased region" description="Polar residues" evidence="11">
    <location>
        <begin position="545"/>
        <end position="556"/>
    </location>
</feature>
<dbReference type="AlphaFoldDB" id="A0AAN8JC22"/>
<keyword evidence="8 10" id="KW-0539">Nucleus</keyword>
<dbReference type="EMBL" id="JAZGQO010000011">
    <property type="protein sequence ID" value="KAK6173196.1"/>
    <property type="molecule type" value="Genomic_DNA"/>
</dbReference>
<dbReference type="Proteomes" id="UP001347796">
    <property type="component" value="Unassembled WGS sequence"/>
</dbReference>
<evidence type="ECO:0000313" key="15">
    <source>
        <dbReference type="Proteomes" id="UP001347796"/>
    </source>
</evidence>
<dbReference type="CDD" id="cd11655">
    <property type="entry name" value="rap1_myb-like"/>
    <property type="match status" value="1"/>
</dbReference>
<comment type="function">
    <text evidence="10">Acts both as a regulator of telomere function and as a transcription regulator. Involved in the regulation of telomere length and protection as a component of the shelterin complex (telosome). Does not bind DNA directly: recruited to telomeric double-stranded 5'-TTAGGG-3' repeats via its interaction with terf2. Independently of its function in telomeres, also acts as a transcription regulator: recruited to extratelomeric 5'-TTAGGG-3' sites via its association with terf2 or other factors, and regulates gene expression.</text>
</comment>
<dbReference type="InterPro" id="IPR009057">
    <property type="entry name" value="Homeodomain-like_sf"/>
</dbReference>
<comment type="caution">
    <text evidence="14">The sequence shown here is derived from an EMBL/GenBank/DDBJ whole genome shotgun (WGS) entry which is preliminary data.</text>
</comment>
<evidence type="ECO:0000256" key="1">
    <source>
        <dbReference type="ARBA" id="ARBA00010467"/>
    </source>
</evidence>
<evidence type="ECO:0000256" key="4">
    <source>
        <dbReference type="ARBA" id="ARBA00022895"/>
    </source>
</evidence>
<evidence type="ECO:0000256" key="9">
    <source>
        <dbReference type="ARBA" id="ARBA00032471"/>
    </source>
</evidence>
<comment type="subcellular location">
    <subcellularLocation>
        <location evidence="10">Nucleus</location>
    </subcellularLocation>
    <subcellularLocation>
        <location evidence="10">Chromosome</location>
        <location evidence="10">Telomere</location>
    </subcellularLocation>
</comment>
<dbReference type="GO" id="GO:0042162">
    <property type="term" value="F:telomeric DNA binding"/>
    <property type="evidence" value="ECO:0007669"/>
    <property type="project" value="TreeGrafter"/>
</dbReference>
<protein>
    <recommendedName>
        <fullName evidence="2 10">Telomeric repeat-binding factor 2-interacting protein 1</fullName>
        <shortName evidence="10">TERF2-interacting telomeric protein 1</shortName>
    </recommendedName>
    <alternativeName>
        <fullName evidence="9 10">Repressor/activator protein 1 homolog</fullName>
    </alternativeName>
</protein>
<feature type="compositionally biased region" description="Polar residues" evidence="11">
    <location>
        <begin position="463"/>
        <end position="475"/>
    </location>
</feature>
<dbReference type="PANTHER" id="PTHR16466:SF6">
    <property type="entry name" value="TELOMERIC REPEAT-BINDING FACTOR 2-INTERACTING PROTEIN 1"/>
    <property type="match status" value="1"/>
</dbReference>
<reference evidence="14 15" key="1">
    <citation type="submission" date="2024-01" db="EMBL/GenBank/DDBJ databases">
        <title>The genome of the rayed Mediterranean limpet Patella caerulea (Linnaeus, 1758).</title>
        <authorList>
            <person name="Anh-Thu Weber A."/>
            <person name="Halstead-Nussloch G."/>
        </authorList>
    </citation>
    <scope>NUCLEOTIDE SEQUENCE [LARGE SCALE GENOMIC DNA]</scope>
    <source>
        <strain evidence="14">AATW-2023a</strain>
        <tissue evidence="14">Whole specimen</tissue>
    </source>
</reference>
<evidence type="ECO:0000256" key="2">
    <source>
        <dbReference type="ARBA" id="ARBA00017805"/>
    </source>
</evidence>
<evidence type="ECO:0000256" key="10">
    <source>
        <dbReference type="RuleBase" id="RU367107"/>
    </source>
</evidence>
<keyword evidence="6 10" id="KW-0010">Activator</keyword>
<evidence type="ECO:0000256" key="6">
    <source>
        <dbReference type="ARBA" id="ARBA00023159"/>
    </source>
</evidence>
<keyword evidence="7 10" id="KW-0804">Transcription</keyword>
<dbReference type="Gene3D" id="1.10.10.2170">
    <property type="match status" value="1"/>
</dbReference>
<keyword evidence="15" id="KW-1185">Reference proteome</keyword>
<name>A0AAN8JC22_PATCE</name>
<feature type="region of interest" description="Disordered" evidence="11">
    <location>
        <begin position="306"/>
        <end position="556"/>
    </location>
</feature>
<evidence type="ECO:0000256" key="8">
    <source>
        <dbReference type="ARBA" id="ARBA00023242"/>
    </source>
</evidence>
<dbReference type="FunFam" id="1.10.10.60:FF:000246">
    <property type="entry name" value="Telomeric repeat-binding factor 2-interacting protein 1"/>
    <property type="match status" value="1"/>
</dbReference>